<dbReference type="SUPFAM" id="SSF54909">
    <property type="entry name" value="Dimeric alpha+beta barrel"/>
    <property type="match status" value="1"/>
</dbReference>
<evidence type="ECO:0000313" key="2">
    <source>
        <dbReference type="EMBL" id="MDO6414490.1"/>
    </source>
</evidence>
<dbReference type="PANTHER" id="PTHR41521:SF4">
    <property type="entry name" value="BLR0684 PROTEIN"/>
    <property type="match status" value="1"/>
</dbReference>
<sequence>MTTYLVFTRLATTDQSEMDVYSSKVGATFAGHPVTPLAAYGAQEILEGSDHEGMVVLAFPDKEAALGWYQSPAYQEARAHRFKGASYQVTLTEGL</sequence>
<dbReference type="PANTHER" id="PTHR41521">
    <property type="match status" value="1"/>
</dbReference>
<dbReference type="InterPro" id="IPR010753">
    <property type="entry name" value="DUF1330"/>
</dbReference>
<comment type="caution">
    <text evidence="2">The sequence shown here is derived from an EMBL/GenBank/DDBJ whole genome shotgun (WGS) entry which is preliminary data.</text>
</comment>
<dbReference type="InterPro" id="IPR011008">
    <property type="entry name" value="Dimeric_a/b-barrel"/>
</dbReference>
<accession>A0ABT8Y845</accession>
<reference evidence="2" key="1">
    <citation type="submission" date="2023-07" db="EMBL/GenBank/DDBJ databases">
        <authorList>
            <person name="Kim M."/>
        </authorList>
    </citation>
    <scope>NUCLEOTIDE SEQUENCE</scope>
    <source>
        <strain evidence="2">BIUV-7</strain>
    </source>
</reference>
<dbReference type="Gene3D" id="3.30.70.100">
    <property type="match status" value="1"/>
</dbReference>
<dbReference type="Proteomes" id="UP001169764">
    <property type="component" value="Unassembled WGS sequence"/>
</dbReference>
<dbReference type="RefSeq" id="WP_303541683.1">
    <property type="nucleotide sequence ID" value="NZ_JAUOTP010000003.1"/>
</dbReference>
<organism evidence="2 3">
    <name type="scientific">Sphingomonas natans</name>
    <dbReference type="NCBI Taxonomy" id="3063330"/>
    <lineage>
        <taxon>Bacteria</taxon>
        <taxon>Pseudomonadati</taxon>
        <taxon>Pseudomonadota</taxon>
        <taxon>Alphaproteobacteria</taxon>
        <taxon>Sphingomonadales</taxon>
        <taxon>Sphingomonadaceae</taxon>
        <taxon>Sphingomonas</taxon>
    </lineage>
</organism>
<proteinExistence type="predicted"/>
<name>A0ABT8Y845_9SPHN</name>
<feature type="domain" description="DUF1330" evidence="1">
    <location>
        <begin position="3"/>
        <end position="94"/>
    </location>
</feature>
<evidence type="ECO:0000313" key="3">
    <source>
        <dbReference type="Proteomes" id="UP001169764"/>
    </source>
</evidence>
<evidence type="ECO:0000259" key="1">
    <source>
        <dbReference type="Pfam" id="PF07045"/>
    </source>
</evidence>
<keyword evidence="3" id="KW-1185">Reference proteome</keyword>
<protein>
    <submittedName>
        <fullName evidence="2">DUF1330 domain-containing protein</fullName>
    </submittedName>
</protein>
<gene>
    <name evidence="2" type="ORF">Q4F19_08870</name>
</gene>
<dbReference type="Pfam" id="PF07045">
    <property type="entry name" value="DUF1330"/>
    <property type="match status" value="1"/>
</dbReference>
<dbReference type="EMBL" id="JAUOTP010000003">
    <property type="protein sequence ID" value="MDO6414490.1"/>
    <property type="molecule type" value="Genomic_DNA"/>
</dbReference>